<organism evidence="1 2">
    <name type="scientific">Hyunsoonleella rubra</name>
    <dbReference type="NCBI Taxonomy" id="1737062"/>
    <lineage>
        <taxon>Bacteria</taxon>
        <taxon>Pseudomonadati</taxon>
        <taxon>Bacteroidota</taxon>
        <taxon>Flavobacteriia</taxon>
        <taxon>Flavobacteriales</taxon>
        <taxon>Flavobacteriaceae</taxon>
    </lineage>
</organism>
<reference evidence="2" key="1">
    <citation type="journal article" date="2019" name="Int. J. Syst. Evol. Microbiol.">
        <title>The Global Catalogue of Microorganisms (GCM) 10K type strain sequencing project: providing services to taxonomists for standard genome sequencing and annotation.</title>
        <authorList>
            <consortium name="The Broad Institute Genomics Platform"/>
            <consortium name="The Broad Institute Genome Sequencing Center for Infectious Disease"/>
            <person name="Wu L."/>
            <person name="Ma J."/>
        </authorList>
    </citation>
    <scope>NUCLEOTIDE SEQUENCE [LARGE SCALE GENOMIC DNA]</scope>
    <source>
        <strain evidence="2">KCTC 42398</strain>
    </source>
</reference>
<gene>
    <name evidence="1" type="ORF">ACFSR8_00445</name>
</gene>
<dbReference type="EMBL" id="JBHULY010000002">
    <property type="protein sequence ID" value="MFD2724667.1"/>
    <property type="molecule type" value="Genomic_DNA"/>
</dbReference>
<dbReference type="Proteomes" id="UP001597476">
    <property type="component" value="Unassembled WGS sequence"/>
</dbReference>
<proteinExistence type="predicted"/>
<dbReference type="RefSeq" id="WP_380287921.1">
    <property type="nucleotide sequence ID" value="NZ_JBHULY010000002.1"/>
</dbReference>
<accession>A0ABW5T6F5</accession>
<protein>
    <recommendedName>
        <fullName evidence="3">TerB family tellurite resistance protein</fullName>
    </recommendedName>
</protein>
<sequence length="135" mass="15780">MKTKKKLTLKFYQNLGKLFYAIAAADKQVRDTEWDKLKTMVKERWLDVDIIEDDYNTEAAYQIEIVFDWLNNEEKLNAKACYDAFINYKNEQPHLFTKAIKKLIMKTASAIAHAFAGLNKSELIMLAKLNIELKK</sequence>
<evidence type="ECO:0000313" key="2">
    <source>
        <dbReference type="Proteomes" id="UP001597476"/>
    </source>
</evidence>
<name>A0ABW5T6F5_9FLAO</name>
<keyword evidence="2" id="KW-1185">Reference proteome</keyword>
<comment type="caution">
    <text evidence="1">The sequence shown here is derived from an EMBL/GenBank/DDBJ whole genome shotgun (WGS) entry which is preliminary data.</text>
</comment>
<evidence type="ECO:0000313" key="1">
    <source>
        <dbReference type="EMBL" id="MFD2724667.1"/>
    </source>
</evidence>
<evidence type="ECO:0008006" key="3">
    <source>
        <dbReference type="Google" id="ProtNLM"/>
    </source>
</evidence>